<dbReference type="PANTHER" id="PTHR36927">
    <property type="entry name" value="BLR4337 PROTEIN"/>
    <property type="match status" value="1"/>
</dbReference>
<keyword evidence="1" id="KW-1133">Transmembrane helix</keyword>
<feature type="domain" description="Acyltransferase 3" evidence="2">
    <location>
        <begin position="36"/>
        <end position="246"/>
    </location>
</feature>
<evidence type="ECO:0000256" key="1">
    <source>
        <dbReference type="SAM" id="Phobius"/>
    </source>
</evidence>
<evidence type="ECO:0000313" key="4">
    <source>
        <dbReference type="Proteomes" id="UP001439008"/>
    </source>
</evidence>
<keyword evidence="4" id="KW-1185">Reference proteome</keyword>
<reference evidence="3 4" key="1">
    <citation type="journal article" date="2024" name="BMC Biol.">
        <title>Comparative genomics of Ascetosporea gives new insight into the evolutionary basis for animal parasitism in Rhizaria.</title>
        <authorList>
            <person name="Hiltunen Thoren M."/>
            <person name="Onut-Brannstrom I."/>
            <person name="Alfjorden A."/>
            <person name="Peckova H."/>
            <person name="Swords F."/>
            <person name="Hooper C."/>
            <person name="Holzer A.S."/>
            <person name="Bass D."/>
            <person name="Burki F."/>
        </authorList>
    </citation>
    <scope>NUCLEOTIDE SEQUENCE [LARGE SCALE GENOMIC DNA]</scope>
    <source>
        <strain evidence="3">20-A016</strain>
    </source>
</reference>
<feature type="transmembrane region" description="Helical" evidence="1">
    <location>
        <begin position="34"/>
        <end position="56"/>
    </location>
</feature>
<gene>
    <name evidence="3" type="ORF">MHBO_000528</name>
</gene>
<dbReference type="Pfam" id="PF01757">
    <property type="entry name" value="Acyl_transf_3"/>
    <property type="match status" value="1"/>
</dbReference>
<dbReference type="EMBL" id="JBDODL010000087">
    <property type="protein sequence ID" value="MES1918577.1"/>
    <property type="molecule type" value="Genomic_DNA"/>
</dbReference>
<dbReference type="PANTHER" id="PTHR36927:SF3">
    <property type="entry name" value="GLUCANS BIOSYNTHESIS PROTEIN C"/>
    <property type="match status" value="1"/>
</dbReference>
<feature type="transmembrane region" description="Helical" evidence="1">
    <location>
        <begin position="76"/>
        <end position="94"/>
    </location>
</feature>
<protein>
    <recommendedName>
        <fullName evidence="2">Acyltransferase 3 domain-containing protein</fullName>
    </recommendedName>
</protein>
<evidence type="ECO:0000313" key="3">
    <source>
        <dbReference type="EMBL" id="MES1918577.1"/>
    </source>
</evidence>
<evidence type="ECO:0000259" key="2">
    <source>
        <dbReference type="Pfam" id="PF01757"/>
    </source>
</evidence>
<keyword evidence="1" id="KW-0812">Transmembrane</keyword>
<organism evidence="3 4">
    <name type="scientific">Bonamia ostreae</name>
    <dbReference type="NCBI Taxonomy" id="126728"/>
    <lineage>
        <taxon>Eukaryota</taxon>
        <taxon>Sar</taxon>
        <taxon>Rhizaria</taxon>
        <taxon>Endomyxa</taxon>
        <taxon>Ascetosporea</taxon>
        <taxon>Haplosporida</taxon>
        <taxon>Bonamia</taxon>
    </lineage>
</organism>
<feature type="transmembrane region" description="Helical" evidence="1">
    <location>
        <begin position="115"/>
        <end position="134"/>
    </location>
</feature>
<comment type="caution">
    <text evidence="3">The sequence shown here is derived from an EMBL/GenBank/DDBJ whole genome shotgun (WGS) entry which is preliminary data.</text>
</comment>
<feature type="transmembrane region" description="Helical" evidence="1">
    <location>
        <begin position="237"/>
        <end position="261"/>
    </location>
</feature>
<dbReference type="Proteomes" id="UP001439008">
    <property type="component" value="Unassembled WGS sequence"/>
</dbReference>
<accession>A0ABV2AH41</accession>
<sequence length="263" mass="30741">MQKSDLLSDTLTNREINGNYNLPFLKQHQTERNVLLDFIRGSSIYLVVLVHILLSIEQVLEQRDALSSSLKARLDLAFRQFIQFGMPLFFYVSGRSTAYTKSNLISGIIKKTVRLVPPLLFGMFFVVIPTQYLSKNFIPQKCSPSGDNSFLEYYKNYVFGINNYFSVCGFWWLWFIVVLYAVSVTNLPIVLEFLNPNFIFVKLVFCIDLKFWALFFEIVFLHKIVVLFVKLLSFGEIILQIFYFLLKLLFFEIAVFSKLLLFL</sequence>
<proteinExistence type="predicted"/>
<keyword evidence="1" id="KW-0472">Membrane</keyword>
<dbReference type="InterPro" id="IPR002656">
    <property type="entry name" value="Acyl_transf_3_dom"/>
</dbReference>
<dbReference type="InterPro" id="IPR050623">
    <property type="entry name" value="Glucan_succinyl_AcylTrfase"/>
</dbReference>
<feature type="transmembrane region" description="Helical" evidence="1">
    <location>
        <begin position="171"/>
        <end position="191"/>
    </location>
</feature>
<name>A0ABV2AH41_9EUKA</name>